<dbReference type="CDD" id="cd06261">
    <property type="entry name" value="TM_PBP2"/>
    <property type="match status" value="1"/>
</dbReference>
<feature type="domain" description="ABC transmembrane type-1" evidence="8">
    <location>
        <begin position="70"/>
        <end position="282"/>
    </location>
</feature>
<organism evidence="9 10">
    <name type="scientific">Neobacillus novalis</name>
    <dbReference type="NCBI Taxonomy" id="220687"/>
    <lineage>
        <taxon>Bacteria</taxon>
        <taxon>Bacillati</taxon>
        <taxon>Bacillota</taxon>
        <taxon>Bacilli</taxon>
        <taxon>Bacillales</taxon>
        <taxon>Bacillaceae</taxon>
        <taxon>Neobacillus</taxon>
    </lineage>
</organism>
<dbReference type="PANTHER" id="PTHR30193">
    <property type="entry name" value="ABC TRANSPORTER PERMEASE PROTEIN"/>
    <property type="match status" value="1"/>
</dbReference>
<dbReference type="GO" id="GO:0055085">
    <property type="term" value="P:transmembrane transport"/>
    <property type="evidence" value="ECO:0007669"/>
    <property type="project" value="InterPro"/>
</dbReference>
<dbReference type="EMBL" id="CP126114">
    <property type="protein sequence ID" value="WHY88987.1"/>
    <property type="molecule type" value="Genomic_DNA"/>
</dbReference>
<dbReference type="GO" id="GO:0005886">
    <property type="term" value="C:plasma membrane"/>
    <property type="evidence" value="ECO:0007669"/>
    <property type="project" value="UniProtKB-SubCell"/>
</dbReference>
<dbReference type="PROSITE" id="PS50928">
    <property type="entry name" value="ABC_TM1"/>
    <property type="match status" value="1"/>
</dbReference>
<evidence type="ECO:0000313" key="9">
    <source>
        <dbReference type="EMBL" id="WHY88987.1"/>
    </source>
</evidence>
<accession>A0AA95MRM4</accession>
<dbReference type="Proteomes" id="UP001178288">
    <property type="component" value="Chromosome"/>
</dbReference>
<reference evidence="9" key="1">
    <citation type="submission" date="2023-05" db="EMBL/GenBank/DDBJ databases">
        <title>Comparative genomics of Bacillaceae isolates and their secondary metabolite potential.</title>
        <authorList>
            <person name="Song L."/>
            <person name="Nielsen L.J."/>
            <person name="Mohite O."/>
            <person name="Xu X."/>
            <person name="Weber T."/>
            <person name="Kovacs A.T."/>
        </authorList>
    </citation>
    <scope>NUCLEOTIDE SEQUENCE</scope>
    <source>
        <strain evidence="9">XLM17</strain>
    </source>
</reference>
<feature type="transmembrane region" description="Helical" evidence="7">
    <location>
        <begin position="264"/>
        <end position="285"/>
    </location>
</feature>
<keyword evidence="5 7" id="KW-1133">Transmembrane helix</keyword>
<dbReference type="Gene3D" id="1.10.3720.10">
    <property type="entry name" value="MetI-like"/>
    <property type="match status" value="1"/>
</dbReference>
<protein>
    <submittedName>
        <fullName evidence="9">Sugar ABC transporter permease</fullName>
    </submittedName>
</protein>
<dbReference type="SUPFAM" id="SSF160964">
    <property type="entry name" value="MalF N-terminal region-like"/>
    <property type="match status" value="1"/>
</dbReference>
<proteinExistence type="inferred from homology"/>
<evidence type="ECO:0000313" key="10">
    <source>
        <dbReference type="Proteomes" id="UP001178288"/>
    </source>
</evidence>
<comment type="subcellular location">
    <subcellularLocation>
        <location evidence="1 7">Cell membrane</location>
        <topology evidence="1 7">Multi-pass membrane protein</topology>
    </subcellularLocation>
</comment>
<evidence type="ECO:0000256" key="3">
    <source>
        <dbReference type="ARBA" id="ARBA00022475"/>
    </source>
</evidence>
<evidence type="ECO:0000256" key="4">
    <source>
        <dbReference type="ARBA" id="ARBA00022692"/>
    </source>
</evidence>
<dbReference type="AlphaFoldDB" id="A0AA95MRM4"/>
<dbReference type="InterPro" id="IPR051393">
    <property type="entry name" value="ABC_transporter_permease"/>
</dbReference>
<keyword evidence="4 7" id="KW-0812">Transmembrane</keyword>
<dbReference type="PANTHER" id="PTHR30193:SF41">
    <property type="entry name" value="DIACETYLCHITOBIOSE UPTAKE SYSTEM PERMEASE PROTEIN NGCF"/>
    <property type="match status" value="1"/>
</dbReference>
<dbReference type="SUPFAM" id="SSF161098">
    <property type="entry name" value="MetI-like"/>
    <property type="match status" value="1"/>
</dbReference>
<feature type="transmembrane region" description="Helical" evidence="7">
    <location>
        <begin position="66"/>
        <end position="95"/>
    </location>
</feature>
<dbReference type="InterPro" id="IPR035906">
    <property type="entry name" value="MetI-like_sf"/>
</dbReference>
<keyword evidence="10" id="KW-1185">Reference proteome</keyword>
<gene>
    <name evidence="9" type="ORF">QNH39_08395</name>
</gene>
<evidence type="ECO:0000256" key="1">
    <source>
        <dbReference type="ARBA" id="ARBA00004651"/>
    </source>
</evidence>
<keyword evidence="3" id="KW-1003">Cell membrane</keyword>
<feature type="transmembrane region" description="Helical" evidence="7">
    <location>
        <begin position="202"/>
        <end position="223"/>
    </location>
</feature>
<evidence type="ECO:0000259" key="8">
    <source>
        <dbReference type="PROSITE" id="PS50928"/>
    </source>
</evidence>
<evidence type="ECO:0000256" key="2">
    <source>
        <dbReference type="ARBA" id="ARBA00022448"/>
    </source>
</evidence>
<name>A0AA95MRM4_9BACI</name>
<keyword evidence="6 7" id="KW-0472">Membrane</keyword>
<evidence type="ECO:0000256" key="5">
    <source>
        <dbReference type="ARBA" id="ARBA00022989"/>
    </source>
</evidence>
<dbReference type="InterPro" id="IPR000515">
    <property type="entry name" value="MetI-like"/>
</dbReference>
<feature type="transmembrane region" description="Helical" evidence="7">
    <location>
        <begin position="107"/>
        <end position="127"/>
    </location>
</feature>
<evidence type="ECO:0000256" key="7">
    <source>
        <dbReference type="RuleBase" id="RU363032"/>
    </source>
</evidence>
<dbReference type="RefSeq" id="WP_066096279.1">
    <property type="nucleotide sequence ID" value="NZ_CP126114.1"/>
</dbReference>
<sequence length="293" mass="32754">MKRSKRKLSLTPLLFILPAIVPLIIFWIYPMGKSLYISFTDWDYVSPEYEFVGFSNYTDLLTDPGFYSVLVNTVVFSMGVVIPCVGGGLLLALLVSGNGKGMGIYRTLIFSPWVTPTVAVSIVWSWIYEPNVGLANWILTMLNLPALGWTSSSTWAMPAVIIVSIWKGVGWAMIFYLNALKKVPVSLYEAASLDGASKWRQFLHITIPFISPTTLFLIVITSIDALQAYDQIQVLTQGGPAGSTRTMLYFYYQTAFEQFNMGKATATAILLVVITAAFSLLQFIFSKRWVHYQ</sequence>
<evidence type="ECO:0000256" key="6">
    <source>
        <dbReference type="ARBA" id="ARBA00023136"/>
    </source>
</evidence>
<feature type="transmembrane region" description="Helical" evidence="7">
    <location>
        <begin position="12"/>
        <end position="29"/>
    </location>
</feature>
<dbReference type="Pfam" id="PF00528">
    <property type="entry name" value="BPD_transp_1"/>
    <property type="match status" value="1"/>
</dbReference>
<feature type="transmembrane region" description="Helical" evidence="7">
    <location>
        <begin position="155"/>
        <end position="177"/>
    </location>
</feature>
<comment type="similarity">
    <text evidence="7">Belongs to the binding-protein-dependent transport system permease family.</text>
</comment>
<dbReference type="KEGG" id="nnv:QNH39_08395"/>
<keyword evidence="2 7" id="KW-0813">Transport</keyword>